<reference evidence="1 2" key="1">
    <citation type="submission" date="2015-12" db="EMBL/GenBank/DDBJ databases">
        <authorList>
            <person name="Shamseldin A."/>
            <person name="Moawad H."/>
            <person name="Abd El-Rahim W.M."/>
            <person name="Sadowsky M.J."/>
        </authorList>
    </citation>
    <scope>NUCLEOTIDE SEQUENCE [LARGE SCALE GENOMIC DNA]</scope>
    <source>
        <strain evidence="1 2">WF1</strain>
    </source>
</reference>
<dbReference type="SUPFAM" id="SSF52833">
    <property type="entry name" value="Thioredoxin-like"/>
    <property type="match status" value="1"/>
</dbReference>
<dbReference type="Pfam" id="PF01257">
    <property type="entry name" value="2Fe-2S_thioredx"/>
    <property type="match status" value="1"/>
</dbReference>
<gene>
    <name evidence="1" type="ORF">AU255_17830</name>
</gene>
<sequence length="114" mass="12872">MTEVMKPKMMDYTRHLLVCVGERCTEDNKGQSLYEQLKDKFKESGLNEGALRVKRSRATCFGTCKSGPLICVQPDGVWYYDITSEKLDRIIKEHLLGGVPVADYIYHQGPGATI</sequence>
<comment type="caution">
    <text evidence="1">The sequence shown here is derived from an EMBL/GenBank/DDBJ whole genome shotgun (WGS) entry which is preliminary data.</text>
</comment>
<evidence type="ECO:0000313" key="2">
    <source>
        <dbReference type="Proteomes" id="UP000191980"/>
    </source>
</evidence>
<proteinExistence type="predicted"/>
<dbReference type="EMBL" id="LPUF01000004">
    <property type="protein sequence ID" value="OQK15332.1"/>
    <property type="molecule type" value="Genomic_DNA"/>
</dbReference>
<dbReference type="AlphaFoldDB" id="A0A1V8M1D0"/>
<dbReference type="Proteomes" id="UP000191980">
    <property type="component" value="Unassembled WGS sequence"/>
</dbReference>
<dbReference type="CDD" id="cd02980">
    <property type="entry name" value="TRX_Fd_family"/>
    <property type="match status" value="1"/>
</dbReference>
<dbReference type="OrthoDB" id="9800597at2"/>
<protein>
    <submittedName>
        <fullName evidence="1">NADH dehydrogenase</fullName>
    </submittedName>
</protein>
<organism evidence="1 2">
    <name type="scientific">Methyloprofundus sedimenti</name>
    <dbReference type="NCBI Taxonomy" id="1420851"/>
    <lineage>
        <taxon>Bacteria</taxon>
        <taxon>Pseudomonadati</taxon>
        <taxon>Pseudomonadota</taxon>
        <taxon>Gammaproteobacteria</taxon>
        <taxon>Methylococcales</taxon>
        <taxon>Methylococcaceae</taxon>
        <taxon>Methyloprofundus</taxon>
    </lineage>
</organism>
<dbReference type="Gene3D" id="3.40.30.10">
    <property type="entry name" value="Glutaredoxin"/>
    <property type="match status" value="1"/>
</dbReference>
<keyword evidence="2" id="KW-1185">Reference proteome</keyword>
<name>A0A1V8M1D0_9GAMM</name>
<dbReference type="InterPro" id="IPR036249">
    <property type="entry name" value="Thioredoxin-like_sf"/>
</dbReference>
<dbReference type="RefSeq" id="WP_080524279.1">
    <property type="nucleotide sequence ID" value="NZ_LPUF01000004.1"/>
</dbReference>
<evidence type="ECO:0000313" key="1">
    <source>
        <dbReference type="EMBL" id="OQK15332.1"/>
    </source>
</evidence>
<dbReference type="STRING" id="1420851.AU255_17830"/>
<accession>A0A1V8M1D0</accession>